<keyword evidence="2" id="KW-1133">Transmembrane helix</keyword>
<evidence type="ECO:0000256" key="1">
    <source>
        <dbReference type="SAM" id="MobiDB-lite"/>
    </source>
</evidence>
<feature type="region of interest" description="Disordered" evidence="1">
    <location>
        <begin position="43"/>
        <end position="95"/>
    </location>
</feature>
<feature type="region of interest" description="Disordered" evidence="1">
    <location>
        <begin position="283"/>
        <end position="302"/>
    </location>
</feature>
<feature type="transmembrane region" description="Helical" evidence="2">
    <location>
        <begin position="533"/>
        <end position="552"/>
    </location>
</feature>
<organism evidence="3 4">
    <name type="scientific">Toxoplasma gondii GAB2-2007-GAL-DOM2</name>
    <dbReference type="NCBI Taxonomy" id="1130820"/>
    <lineage>
        <taxon>Eukaryota</taxon>
        <taxon>Sar</taxon>
        <taxon>Alveolata</taxon>
        <taxon>Apicomplexa</taxon>
        <taxon>Conoidasida</taxon>
        <taxon>Coccidia</taxon>
        <taxon>Eucoccidiorida</taxon>
        <taxon>Eimeriorina</taxon>
        <taxon>Sarcocystidae</taxon>
        <taxon>Toxoplasma</taxon>
    </lineage>
</organism>
<protein>
    <submittedName>
        <fullName evidence="3">Putative transmembrane protein</fullName>
    </submittedName>
</protein>
<sequence length="660" mass="73332">MDARVHEAGTEPQEMREGSASICMPLADSGLVQIGKREMDDLCNSPIVREQTEQGKQLSPYPGETNAATSRQSESESPRSANHSDRAPGEADVFPALPLQDISRLFWGWEENIPKNSSTEASPRRFSPSAMEGADNGHEAENVEKSPGGNARDTEQPILLSPKPALHHVPYAATSPSYSAHLRYELGLTRRFWSFDLHHRDWRQVFVSSYFPNLIDVAALVLIRLVLCVVLLVLEFFASSDVKNDLGWPMLLYFTNWNSYMTSIYFCLLCFLSVRAAWSFRTRTDSPGTDTEETPEKSVLSDLVEHSDVKSNPTSGVDGSLEVSAQVTVQSQGWAARTSNETPPSAGSKLTKQKSRHLHYNPEKGLWGCFCIRSKHTAPTLPPKSTVRRKLADCLLLPGYHDLMSHEVYCVEGILLAPNPSYPDSLACPCVRRKRACAREKSESEPRVLEHESDSKCSGPRTPLLVSIVWLLHSVHLIASVGVCLIFFLLLNQNGNKFPESWYSVWKHLMIVVVTLMHSLLLSRIPLPIRHVVFAYIFIMVYLAVQVVVFLLDLPNGDGAHGYIYRVFDLRFPGRTLGVAALVLASIAVLALVLWSVSRQRSLLVDPPPCVAVSASTFVEMRAKQLAAKLHEMHLSVDCGVGDCCVDTREASRQTPFADP</sequence>
<feature type="compositionally biased region" description="Polar residues" evidence="1">
    <location>
        <begin position="333"/>
        <end position="350"/>
    </location>
</feature>
<feature type="region of interest" description="Disordered" evidence="1">
    <location>
        <begin position="333"/>
        <end position="355"/>
    </location>
</feature>
<name>A0A086KP43_TOXGO</name>
<feature type="compositionally biased region" description="Basic and acidic residues" evidence="1">
    <location>
        <begin position="73"/>
        <end position="89"/>
    </location>
</feature>
<keyword evidence="2 3" id="KW-0812">Transmembrane</keyword>
<feature type="transmembrane region" description="Helical" evidence="2">
    <location>
        <begin position="210"/>
        <end position="237"/>
    </location>
</feature>
<dbReference type="OrthoDB" id="419711at2759"/>
<feature type="compositionally biased region" description="Basic and acidic residues" evidence="1">
    <location>
        <begin position="135"/>
        <end position="144"/>
    </location>
</feature>
<keyword evidence="2" id="KW-0472">Membrane</keyword>
<dbReference type="GO" id="GO:0016020">
    <property type="term" value="C:membrane"/>
    <property type="evidence" value="ECO:0007669"/>
    <property type="project" value="TreeGrafter"/>
</dbReference>
<evidence type="ECO:0000313" key="4">
    <source>
        <dbReference type="Proteomes" id="UP000028837"/>
    </source>
</evidence>
<feature type="transmembrane region" description="Helical" evidence="2">
    <location>
        <begin position="464"/>
        <end position="491"/>
    </location>
</feature>
<accession>A0A086KP43</accession>
<feature type="transmembrane region" description="Helical" evidence="2">
    <location>
        <begin position="257"/>
        <end position="278"/>
    </location>
</feature>
<feature type="transmembrane region" description="Helical" evidence="2">
    <location>
        <begin position="572"/>
        <end position="595"/>
    </location>
</feature>
<feature type="compositionally biased region" description="Basic and acidic residues" evidence="1">
    <location>
        <begin position="1"/>
        <end position="17"/>
    </location>
</feature>
<dbReference type="VEuPathDB" id="ToxoDB:TGDOM2_249660"/>
<gene>
    <name evidence="3" type="ORF">TGDOM2_249660</name>
</gene>
<reference evidence="3 4" key="1">
    <citation type="submission" date="2014-02" db="EMBL/GenBank/DDBJ databases">
        <authorList>
            <person name="Sibley D."/>
            <person name="Venepally P."/>
            <person name="Karamycheva S."/>
            <person name="Hadjithomas M."/>
            <person name="Khan A."/>
            <person name="Brunk B."/>
            <person name="Roos D."/>
            <person name="Caler E."/>
            <person name="Lorenzi H."/>
        </authorList>
    </citation>
    <scope>NUCLEOTIDE SEQUENCE [LARGE SCALE GENOMIC DNA]</scope>
    <source>
        <strain evidence="3 4">GAB2-2007-GAL-DOM2</strain>
    </source>
</reference>
<comment type="caution">
    <text evidence="3">The sequence shown here is derived from an EMBL/GenBank/DDBJ whole genome shotgun (WGS) entry which is preliminary data.</text>
</comment>
<feature type="region of interest" description="Disordered" evidence="1">
    <location>
        <begin position="1"/>
        <end position="22"/>
    </location>
</feature>
<dbReference type="PANTHER" id="PTHR12242">
    <property type="entry name" value="OS02G0130600 PROTEIN-RELATED"/>
    <property type="match status" value="1"/>
</dbReference>
<proteinExistence type="predicted"/>
<dbReference type="AlphaFoldDB" id="A0A086KP43"/>
<evidence type="ECO:0000313" key="3">
    <source>
        <dbReference type="EMBL" id="KFG46161.1"/>
    </source>
</evidence>
<dbReference type="EMBL" id="AHZU02000297">
    <property type="protein sequence ID" value="KFG46161.1"/>
    <property type="molecule type" value="Genomic_DNA"/>
</dbReference>
<dbReference type="PANTHER" id="PTHR12242:SF1">
    <property type="entry name" value="MYND-TYPE DOMAIN-CONTAINING PROTEIN"/>
    <property type="match status" value="1"/>
</dbReference>
<feature type="transmembrane region" description="Helical" evidence="2">
    <location>
        <begin position="503"/>
        <end position="521"/>
    </location>
</feature>
<dbReference type="Proteomes" id="UP000028837">
    <property type="component" value="Unassembled WGS sequence"/>
</dbReference>
<feature type="region of interest" description="Disordered" evidence="1">
    <location>
        <begin position="114"/>
        <end position="156"/>
    </location>
</feature>
<evidence type="ECO:0000256" key="2">
    <source>
        <dbReference type="SAM" id="Phobius"/>
    </source>
</evidence>